<proteinExistence type="inferred from homology"/>
<sequence>SFRRCPCSNLTSLEYHNPSSINSKDKTEFRDFIIWLKDQKIRYYNIEDRGNLRIIHSRDVNFGEDRLDR</sequence>
<dbReference type="Pfam" id="PF10036">
    <property type="entry name" value="RLL"/>
    <property type="match status" value="1"/>
</dbReference>
<accession>A0A8C6GZ57</accession>
<dbReference type="AlphaFoldDB" id="A0A8C6GZ57"/>
<name>A0A8C6GZ57_MUSSI</name>
<keyword evidence="4" id="KW-1185">Reference proteome</keyword>
<evidence type="ECO:0000313" key="3">
    <source>
        <dbReference type="Ensembl" id="ENSMSIP00000014135.1"/>
    </source>
</evidence>
<organism evidence="3 4">
    <name type="scientific">Mus spicilegus</name>
    <name type="common">Mound-building mouse</name>
    <dbReference type="NCBI Taxonomy" id="10103"/>
    <lineage>
        <taxon>Eukaryota</taxon>
        <taxon>Metazoa</taxon>
        <taxon>Chordata</taxon>
        <taxon>Craniata</taxon>
        <taxon>Vertebrata</taxon>
        <taxon>Euteleostomi</taxon>
        <taxon>Mammalia</taxon>
        <taxon>Eutheria</taxon>
        <taxon>Euarchontoglires</taxon>
        <taxon>Glires</taxon>
        <taxon>Rodentia</taxon>
        <taxon>Myomorpha</taxon>
        <taxon>Muroidea</taxon>
        <taxon>Muridae</taxon>
        <taxon>Murinae</taxon>
        <taxon>Mus</taxon>
        <taxon>Mus</taxon>
    </lineage>
</organism>
<evidence type="ECO:0000313" key="4">
    <source>
        <dbReference type="Proteomes" id="UP000694415"/>
    </source>
</evidence>
<reference evidence="3" key="2">
    <citation type="submission" date="2025-09" db="UniProtKB">
        <authorList>
            <consortium name="Ensembl"/>
        </authorList>
    </citation>
    <scope>IDENTIFICATION</scope>
</reference>
<dbReference type="Proteomes" id="UP000694415">
    <property type="component" value="Unplaced"/>
</dbReference>
<dbReference type="InterPro" id="IPR019265">
    <property type="entry name" value="RTRAF"/>
</dbReference>
<dbReference type="Ensembl" id="ENSMSIT00000017956.1">
    <property type="protein sequence ID" value="ENSMSIP00000014135.1"/>
    <property type="gene ID" value="ENSMSIG00000012183.1"/>
</dbReference>
<evidence type="ECO:0000256" key="1">
    <source>
        <dbReference type="ARBA" id="ARBA00008602"/>
    </source>
</evidence>
<reference evidence="3" key="1">
    <citation type="submission" date="2025-08" db="UniProtKB">
        <authorList>
            <consortium name="Ensembl"/>
        </authorList>
    </citation>
    <scope>IDENTIFICATION</scope>
</reference>
<protein>
    <recommendedName>
        <fullName evidence="2">RNA transcription, translation and transport factor protein</fullName>
    </recommendedName>
</protein>
<comment type="similarity">
    <text evidence="1">Belongs to the RTRAF family.</text>
</comment>
<dbReference type="PANTHER" id="PTHR15924">
    <property type="entry name" value="CLE"/>
    <property type="match status" value="1"/>
</dbReference>
<evidence type="ECO:0000256" key="2">
    <source>
        <dbReference type="ARBA" id="ARBA00015365"/>
    </source>
</evidence>